<dbReference type="InterPro" id="IPR033116">
    <property type="entry name" value="TRYPSIN_SER"/>
</dbReference>
<evidence type="ECO:0000256" key="4">
    <source>
        <dbReference type="ARBA" id="ARBA00024195"/>
    </source>
</evidence>
<dbReference type="Gene3D" id="2.40.10.10">
    <property type="entry name" value="Trypsin-like serine proteases"/>
    <property type="match status" value="1"/>
</dbReference>
<keyword evidence="2" id="KW-0964">Secreted</keyword>
<keyword evidence="3" id="KW-1015">Disulfide bond</keyword>
<evidence type="ECO:0000256" key="5">
    <source>
        <dbReference type="PROSITE-ProRule" id="PRU00076"/>
    </source>
</evidence>
<comment type="subcellular location">
    <subcellularLocation>
        <location evidence="1">Secreted</location>
    </subcellularLocation>
</comment>
<keyword evidence="5" id="KW-0245">EGF-like domain</keyword>
<gene>
    <name evidence="10" type="ORF">OXX778_LOCUS147</name>
</gene>
<dbReference type="GO" id="GO:0006508">
    <property type="term" value="P:proteolysis"/>
    <property type="evidence" value="ECO:0007669"/>
    <property type="project" value="UniProtKB-KW"/>
</dbReference>
<evidence type="ECO:0000313" key="10">
    <source>
        <dbReference type="EMBL" id="CAF0704352.1"/>
    </source>
</evidence>
<feature type="transmembrane region" description="Helical" evidence="7">
    <location>
        <begin position="20"/>
        <end position="46"/>
    </location>
</feature>
<keyword evidence="7" id="KW-0472">Membrane</keyword>
<keyword evidence="11" id="KW-1185">Reference proteome</keyword>
<dbReference type="EMBL" id="CAJNOC010000006">
    <property type="protein sequence ID" value="CAF0704352.1"/>
    <property type="molecule type" value="Genomic_DNA"/>
</dbReference>
<dbReference type="PRINTS" id="PR00722">
    <property type="entry name" value="CHYMOTRYPSIN"/>
</dbReference>
<feature type="domain" description="Peptidase S1" evidence="9">
    <location>
        <begin position="96"/>
        <end position="372"/>
    </location>
</feature>
<dbReference type="GO" id="GO:0004252">
    <property type="term" value="F:serine-type endopeptidase activity"/>
    <property type="evidence" value="ECO:0007669"/>
    <property type="project" value="InterPro"/>
</dbReference>
<evidence type="ECO:0000256" key="2">
    <source>
        <dbReference type="ARBA" id="ARBA00022525"/>
    </source>
</evidence>
<dbReference type="CDD" id="cd00190">
    <property type="entry name" value="Tryp_SPc"/>
    <property type="match status" value="1"/>
</dbReference>
<dbReference type="InterPro" id="IPR001254">
    <property type="entry name" value="Trypsin_dom"/>
</dbReference>
<sequence length="373" mass="42486">METEIKHGKRVQFYLTKNRLTKLIIFTIIFLVVLACAILFIIYGVVPCALKKCHQNAWCKNNPFWGECKCKYGYGGDGSRFCDECGLSFNDNNVRIVGGYEAVPHSWPSIVLLTVEYKTIITIQDSEFFISKSFMCGGNLINRRTVVTAAHCILRNFDKDFNNETYSFNVTENAYYQSLESMYKVYLGVDYFVNSDNDIKPAEVYNVEQVIMHEKYDEKLVKNDIAILKLSSNVELNENVQISCLPNPDFKNYPTQNMQAFIVGWGITDNETLANRLNNVEISILNETICDHYNDYEIDMETQICAGTIEGGKDTCQGDSGGPLYTLNDVNGKKKYILSGLTSFGIGCGKKLYPGIYTNTRYFLDWIEKNSKF</sequence>
<proteinExistence type="inferred from homology"/>
<evidence type="ECO:0000259" key="8">
    <source>
        <dbReference type="PROSITE" id="PS50026"/>
    </source>
</evidence>
<keyword evidence="6" id="KW-0645">Protease</keyword>
<evidence type="ECO:0000259" key="9">
    <source>
        <dbReference type="PROSITE" id="PS50240"/>
    </source>
</evidence>
<dbReference type="PROSITE" id="PS01186">
    <property type="entry name" value="EGF_2"/>
    <property type="match status" value="1"/>
</dbReference>
<dbReference type="SUPFAM" id="SSF50494">
    <property type="entry name" value="Trypsin-like serine proteases"/>
    <property type="match status" value="1"/>
</dbReference>
<dbReference type="AlphaFoldDB" id="A0A813LVM3"/>
<evidence type="ECO:0000256" key="7">
    <source>
        <dbReference type="SAM" id="Phobius"/>
    </source>
</evidence>
<keyword evidence="6" id="KW-0378">Hydrolase</keyword>
<dbReference type="PROSITE" id="PS50026">
    <property type="entry name" value="EGF_3"/>
    <property type="match status" value="1"/>
</dbReference>
<dbReference type="Pfam" id="PF00089">
    <property type="entry name" value="Trypsin"/>
    <property type="match status" value="1"/>
</dbReference>
<name>A0A813LVM3_9BILA</name>
<dbReference type="PANTHER" id="PTHR24252:SF7">
    <property type="entry name" value="HYALIN"/>
    <property type="match status" value="1"/>
</dbReference>
<feature type="domain" description="EGF-like" evidence="8">
    <location>
        <begin position="44"/>
        <end position="83"/>
    </location>
</feature>
<dbReference type="InterPro" id="IPR009003">
    <property type="entry name" value="Peptidase_S1_PA"/>
</dbReference>
<dbReference type="GO" id="GO:0005576">
    <property type="term" value="C:extracellular region"/>
    <property type="evidence" value="ECO:0007669"/>
    <property type="project" value="UniProtKB-SubCell"/>
</dbReference>
<dbReference type="PROSITE" id="PS00135">
    <property type="entry name" value="TRYPSIN_SER"/>
    <property type="match status" value="1"/>
</dbReference>
<evidence type="ECO:0000256" key="3">
    <source>
        <dbReference type="ARBA" id="ARBA00023157"/>
    </source>
</evidence>
<dbReference type="OrthoDB" id="6364259at2759"/>
<evidence type="ECO:0000313" key="11">
    <source>
        <dbReference type="Proteomes" id="UP000663879"/>
    </source>
</evidence>
<dbReference type="PROSITE" id="PS00134">
    <property type="entry name" value="TRYPSIN_HIS"/>
    <property type="match status" value="1"/>
</dbReference>
<comment type="caution">
    <text evidence="10">The sequence shown here is derived from an EMBL/GenBank/DDBJ whole genome shotgun (WGS) entry which is preliminary data.</text>
</comment>
<evidence type="ECO:0000256" key="6">
    <source>
        <dbReference type="RuleBase" id="RU363034"/>
    </source>
</evidence>
<dbReference type="PANTHER" id="PTHR24252">
    <property type="entry name" value="ACROSIN-RELATED"/>
    <property type="match status" value="1"/>
</dbReference>
<dbReference type="Proteomes" id="UP000663879">
    <property type="component" value="Unassembled WGS sequence"/>
</dbReference>
<dbReference type="InterPro" id="IPR018114">
    <property type="entry name" value="TRYPSIN_HIS"/>
</dbReference>
<dbReference type="FunFam" id="2.40.10.10:FF:000002">
    <property type="entry name" value="Transmembrane protease serine"/>
    <property type="match status" value="1"/>
</dbReference>
<dbReference type="InterPro" id="IPR000742">
    <property type="entry name" value="EGF"/>
</dbReference>
<dbReference type="InterPro" id="IPR043504">
    <property type="entry name" value="Peptidase_S1_PA_chymotrypsin"/>
</dbReference>
<keyword evidence="7" id="KW-0812">Transmembrane</keyword>
<reference evidence="10" key="1">
    <citation type="submission" date="2021-02" db="EMBL/GenBank/DDBJ databases">
        <authorList>
            <person name="Nowell W R."/>
        </authorList>
    </citation>
    <scope>NUCLEOTIDE SEQUENCE</scope>
    <source>
        <strain evidence="10">Ploen Becks lab</strain>
    </source>
</reference>
<accession>A0A813LVM3</accession>
<dbReference type="PROSITE" id="PS50240">
    <property type="entry name" value="TRYPSIN_DOM"/>
    <property type="match status" value="1"/>
</dbReference>
<comment type="caution">
    <text evidence="5">Lacks conserved residue(s) required for the propagation of feature annotation.</text>
</comment>
<dbReference type="SMART" id="SM00020">
    <property type="entry name" value="Tryp_SPc"/>
    <property type="match status" value="1"/>
</dbReference>
<keyword evidence="7" id="KW-1133">Transmembrane helix</keyword>
<dbReference type="InterPro" id="IPR001314">
    <property type="entry name" value="Peptidase_S1A"/>
</dbReference>
<comment type="similarity">
    <text evidence="4">Belongs to the peptidase S1 family. CLIP subfamily.</text>
</comment>
<organism evidence="10 11">
    <name type="scientific">Brachionus calyciflorus</name>
    <dbReference type="NCBI Taxonomy" id="104777"/>
    <lineage>
        <taxon>Eukaryota</taxon>
        <taxon>Metazoa</taxon>
        <taxon>Spiralia</taxon>
        <taxon>Gnathifera</taxon>
        <taxon>Rotifera</taxon>
        <taxon>Eurotatoria</taxon>
        <taxon>Monogononta</taxon>
        <taxon>Pseudotrocha</taxon>
        <taxon>Ploima</taxon>
        <taxon>Brachionidae</taxon>
        <taxon>Brachionus</taxon>
    </lineage>
</organism>
<keyword evidence="6" id="KW-0720">Serine protease</keyword>
<protein>
    <submittedName>
        <fullName evidence="10">Uncharacterized protein</fullName>
    </submittedName>
</protein>
<evidence type="ECO:0000256" key="1">
    <source>
        <dbReference type="ARBA" id="ARBA00004613"/>
    </source>
</evidence>